<proteinExistence type="predicted"/>
<keyword evidence="1" id="KW-1133">Transmembrane helix</keyword>
<name>A0A1I7WLT2_HETBA</name>
<evidence type="ECO:0000313" key="2">
    <source>
        <dbReference type="Proteomes" id="UP000095283"/>
    </source>
</evidence>
<keyword evidence="1" id="KW-0812">Transmembrane</keyword>
<keyword evidence="1" id="KW-0472">Membrane</keyword>
<dbReference type="AlphaFoldDB" id="A0A1I7WLT2"/>
<sequence length="38" mass="4496">MKLKNTTIHQKRKKYRVVTTLLNALGLLWSAYILRIIP</sequence>
<organism evidence="2 3">
    <name type="scientific">Heterorhabditis bacteriophora</name>
    <name type="common">Entomopathogenic nematode worm</name>
    <dbReference type="NCBI Taxonomy" id="37862"/>
    <lineage>
        <taxon>Eukaryota</taxon>
        <taxon>Metazoa</taxon>
        <taxon>Ecdysozoa</taxon>
        <taxon>Nematoda</taxon>
        <taxon>Chromadorea</taxon>
        <taxon>Rhabditida</taxon>
        <taxon>Rhabditina</taxon>
        <taxon>Rhabditomorpha</taxon>
        <taxon>Strongyloidea</taxon>
        <taxon>Heterorhabditidae</taxon>
        <taxon>Heterorhabditis</taxon>
    </lineage>
</organism>
<feature type="transmembrane region" description="Helical" evidence="1">
    <location>
        <begin position="20"/>
        <end position="37"/>
    </location>
</feature>
<evidence type="ECO:0000256" key="1">
    <source>
        <dbReference type="SAM" id="Phobius"/>
    </source>
</evidence>
<protein>
    <submittedName>
        <fullName evidence="3">G_PROTEIN_RECEP_F1_2 domain-containing protein</fullName>
    </submittedName>
</protein>
<keyword evidence="2" id="KW-1185">Reference proteome</keyword>
<dbReference type="Proteomes" id="UP000095283">
    <property type="component" value="Unplaced"/>
</dbReference>
<evidence type="ECO:0000313" key="3">
    <source>
        <dbReference type="WBParaSite" id="Hba_06102"/>
    </source>
</evidence>
<accession>A0A1I7WLT2</accession>
<reference evidence="3" key="1">
    <citation type="submission" date="2016-11" db="UniProtKB">
        <authorList>
            <consortium name="WormBaseParasite"/>
        </authorList>
    </citation>
    <scope>IDENTIFICATION</scope>
</reference>
<dbReference type="WBParaSite" id="Hba_06102">
    <property type="protein sequence ID" value="Hba_06102"/>
    <property type="gene ID" value="Hba_06102"/>
</dbReference>